<dbReference type="EMBL" id="CAADFS010000137">
    <property type="protein sequence ID" value="VFK51683.1"/>
    <property type="molecule type" value="Genomic_DNA"/>
</dbReference>
<sequence length="31" mass="3480">MSGVRENRVKIQVLEEAVADLADGFHFYDGI</sequence>
<accession>A0A450ZD29</accession>
<reference evidence="1" key="1">
    <citation type="submission" date="2019-02" db="EMBL/GenBank/DDBJ databases">
        <authorList>
            <person name="Gruber-Vodicka R. H."/>
            <person name="Seah K. B. B."/>
        </authorList>
    </citation>
    <scope>NUCLEOTIDE SEQUENCE</scope>
    <source>
        <strain evidence="1">BECK_BZ123</strain>
    </source>
</reference>
<dbReference type="AlphaFoldDB" id="A0A450ZD29"/>
<protein>
    <submittedName>
        <fullName evidence="1">Uncharacterized protein</fullName>
    </submittedName>
</protein>
<evidence type="ECO:0000313" key="1">
    <source>
        <dbReference type="EMBL" id="VFK51683.1"/>
    </source>
</evidence>
<name>A0A450ZD29_9GAMM</name>
<organism evidence="1">
    <name type="scientific">Candidatus Kentrum sp. TC</name>
    <dbReference type="NCBI Taxonomy" id="2126339"/>
    <lineage>
        <taxon>Bacteria</taxon>
        <taxon>Pseudomonadati</taxon>
        <taxon>Pseudomonadota</taxon>
        <taxon>Gammaproteobacteria</taxon>
        <taxon>Candidatus Kentrum</taxon>
    </lineage>
</organism>
<proteinExistence type="predicted"/>
<gene>
    <name evidence="1" type="ORF">BECKTC1821D_GA0114238_11375</name>
</gene>